<comment type="caution">
    <text evidence="2">The sequence shown here is derived from an EMBL/GenBank/DDBJ whole genome shotgun (WGS) entry which is preliminary data.</text>
</comment>
<sequence>MVTLHYKSHERQRSDDAPEMRQCVPQSRATGCCRCSRSGQTFAVRFCGCNAGAQPGSRVRASWLRSSGPGRGYSTRDSEAGLSRKSPRDAWWRQGNPTVSQRLKNWAENPRRR</sequence>
<dbReference type="EMBL" id="JAPTMU010000152">
    <property type="protein sequence ID" value="KAJ4920982.1"/>
    <property type="molecule type" value="Genomic_DNA"/>
</dbReference>
<gene>
    <name evidence="2" type="ORF">JOQ06_024451</name>
</gene>
<evidence type="ECO:0000313" key="2">
    <source>
        <dbReference type="EMBL" id="KAJ4920982.1"/>
    </source>
</evidence>
<keyword evidence="3" id="KW-1185">Reference proteome</keyword>
<protein>
    <submittedName>
        <fullName evidence="2">Uncharacterized protein</fullName>
    </submittedName>
</protein>
<organism evidence="2 3">
    <name type="scientific">Pogonophryne albipinna</name>
    <dbReference type="NCBI Taxonomy" id="1090488"/>
    <lineage>
        <taxon>Eukaryota</taxon>
        <taxon>Metazoa</taxon>
        <taxon>Chordata</taxon>
        <taxon>Craniata</taxon>
        <taxon>Vertebrata</taxon>
        <taxon>Euteleostomi</taxon>
        <taxon>Actinopterygii</taxon>
        <taxon>Neopterygii</taxon>
        <taxon>Teleostei</taxon>
        <taxon>Neoteleostei</taxon>
        <taxon>Acanthomorphata</taxon>
        <taxon>Eupercaria</taxon>
        <taxon>Perciformes</taxon>
        <taxon>Notothenioidei</taxon>
        <taxon>Pogonophryne</taxon>
    </lineage>
</organism>
<reference evidence="2" key="1">
    <citation type="submission" date="2022-11" db="EMBL/GenBank/DDBJ databases">
        <title>Chromosome-level genome of Pogonophryne albipinna.</title>
        <authorList>
            <person name="Jo E."/>
        </authorList>
    </citation>
    <scope>NUCLEOTIDE SEQUENCE</scope>
    <source>
        <strain evidence="2">SGF0006</strain>
        <tissue evidence="2">Muscle</tissue>
    </source>
</reference>
<evidence type="ECO:0000313" key="3">
    <source>
        <dbReference type="Proteomes" id="UP001219934"/>
    </source>
</evidence>
<dbReference type="AlphaFoldDB" id="A0AAD6F4Y4"/>
<feature type="region of interest" description="Disordered" evidence="1">
    <location>
        <begin position="61"/>
        <end position="113"/>
    </location>
</feature>
<name>A0AAD6F4Y4_9TELE</name>
<dbReference type="Proteomes" id="UP001219934">
    <property type="component" value="Unassembled WGS sequence"/>
</dbReference>
<feature type="compositionally biased region" description="Basic and acidic residues" evidence="1">
    <location>
        <begin position="7"/>
        <end position="19"/>
    </location>
</feature>
<feature type="region of interest" description="Disordered" evidence="1">
    <location>
        <begin position="1"/>
        <end position="21"/>
    </location>
</feature>
<accession>A0AAD6F4Y4</accession>
<evidence type="ECO:0000256" key="1">
    <source>
        <dbReference type="SAM" id="MobiDB-lite"/>
    </source>
</evidence>
<proteinExistence type="predicted"/>